<evidence type="ECO:0000313" key="2">
    <source>
        <dbReference type="Proteomes" id="UP000029431"/>
    </source>
</evidence>
<keyword evidence="2" id="KW-1185">Reference proteome</keyword>
<organism evidence="1 2">
    <name type="scientific">Paenibacillus larvae subsp. larvae DSM 25430</name>
    <dbReference type="NCBI Taxonomy" id="697284"/>
    <lineage>
        <taxon>Bacteria</taxon>
        <taxon>Bacillati</taxon>
        <taxon>Bacillota</taxon>
        <taxon>Bacilli</taxon>
        <taxon>Bacillales</taxon>
        <taxon>Paenibacillaceae</taxon>
        <taxon>Paenibacillus</taxon>
    </lineage>
</organism>
<sequence>MMDNIQTFNPKRGVPATENERTYFRNGYGVGIGVIYLPSKNMPEMFSQNCPTMEVRDETVHAAPEFRIFETKKSAVRIFQYNPVQFHLKEHDINGIQLFHLLVACLDGNPEPFSGETTLNPGDPLAARFLEVMAESPYFAINTYVKFEYCQTFFADNPFREMVRSFKFTENPQPKDVFMRAKAELERAVPFKYREFDWEPPQKTLRINFV</sequence>
<dbReference type="KEGG" id="plv:ERIC2_c26360"/>
<dbReference type="AlphaFoldDB" id="V9W8E5"/>
<protein>
    <submittedName>
        <fullName evidence="1">Uncharacterized protein</fullName>
    </submittedName>
</protein>
<gene>
    <name evidence="1" type="ORF">ERIC2_c26360</name>
</gene>
<reference evidence="1 2" key="1">
    <citation type="journal article" date="2014" name="PLoS ONE">
        <title>How to Kill the Honey Bee Larva: Genomic Potential and Virulence Mechanisms of Paenibacillus larvae.</title>
        <authorList>
            <person name="Djukic M."/>
            <person name="Brzuszkiewicz E."/>
            <person name="Funfhaus A."/>
            <person name="Voss J."/>
            <person name="Gollnow K."/>
            <person name="Poppinga L."/>
            <person name="Liesegang H."/>
            <person name="Garcia-Gonzalez E."/>
            <person name="Genersch E."/>
            <person name="Daniel R."/>
        </authorList>
    </citation>
    <scope>NUCLEOTIDE SEQUENCE [LARGE SCALE GENOMIC DNA]</scope>
    <source>
        <strain evidence="1 2">DSM 25430</strain>
    </source>
</reference>
<dbReference type="HOGENOM" id="CLU_1309124_0_0_9"/>
<dbReference type="Proteomes" id="UP000029431">
    <property type="component" value="Chromosome"/>
</dbReference>
<dbReference type="PATRIC" id="fig|697284.3.peg.2512"/>
<proteinExistence type="predicted"/>
<name>V9W8E5_9BACL</name>
<accession>V9W8E5</accession>
<evidence type="ECO:0000313" key="1">
    <source>
        <dbReference type="EMBL" id="AHD06423.1"/>
    </source>
</evidence>
<dbReference type="EMBL" id="CP003355">
    <property type="protein sequence ID" value="AHD06423.1"/>
    <property type="molecule type" value="Genomic_DNA"/>
</dbReference>
<dbReference type="RefSeq" id="WP_024094612.1">
    <property type="nucleotide sequence ID" value="NC_023134.1"/>
</dbReference>